<gene>
    <name evidence="4" type="ORF">GCM10009681_41160</name>
</gene>
<evidence type="ECO:0000313" key="4">
    <source>
        <dbReference type="EMBL" id="GAA1765858.1"/>
    </source>
</evidence>
<feature type="domain" description="FtsK" evidence="3">
    <location>
        <begin position="216"/>
        <end position="410"/>
    </location>
</feature>
<dbReference type="InterPro" id="IPR002543">
    <property type="entry name" value="FtsK_dom"/>
</dbReference>
<dbReference type="PROSITE" id="PS50901">
    <property type="entry name" value="FTSK"/>
    <property type="match status" value="1"/>
</dbReference>
<dbReference type="EMBL" id="BAAALS010000021">
    <property type="protein sequence ID" value="GAA1765858.1"/>
    <property type="molecule type" value="Genomic_DNA"/>
</dbReference>
<dbReference type="Gene3D" id="3.40.50.300">
    <property type="entry name" value="P-loop containing nucleotide triphosphate hydrolases"/>
    <property type="match status" value="1"/>
</dbReference>
<keyword evidence="1" id="KW-0067">ATP-binding</keyword>
<evidence type="ECO:0000256" key="2">
    <source>
        <dbReference type="SAM" id="Phobius"/>
    </source>
</evidence>
<keyword evidence="5" id="KW-1185">Reference proteome</keyword>
<sequence length="521" mass="56683">MTDPGKLIYLPLVVAAPAAAYFVARFLIGLVRYARADKAVRPMLRKAWGIKARWKRDARRVGLTQIERGRPKWWSSTPATTVIEREMIPTVRVTAQWWGVLVDACTVGRLGLNEFQDAAGHLADVWKVPQVRVEQLRPGVIRLRAILRDPLTESSQKTDAGGRSAVPATALAVPALKASAPIRRQPAPGRTPTGPLSPWQLPADPGVWHAGVDADGNAVTVRSSGVSGAVVAGLAGYGKTSFLNARLVQLAPLPQVQWVLIDGKGGPDYDDLFARAWLSAKDEPEQVRDHLATVHQLMVDRQHAIREVLGCKNMWDVGPSPTWPLVLVVIDEAHTFFNQSKGTDGPSKRLDALARETTRLVEELIRKGRNVGIQVILATQKATADAIPTKIRDNCQVAISFAQRTSEAATAILGSDITASPGEHPRRLTDPAYIGVASMVAPHRPGFTLVRTTHVPDDLADVIATRNAHLVRDPAQLLLGQRMAISRSHLVAREGGGPIRQDHPAAFPFVKPFQHAEEDSL</sequence>
<dbReference type="InterPro" id="IPR027417">
    <property type="entry name" value="P-loop_NTPase"/>
</dbReference>
<keyword evidence="2" id="KW-1133">Transmembrane helix</keyword>
<organism evidence="4 5">
    <name type="scientific">Luedemannella helvata</name>
    <dbReference type="NCBI Taxonomy" id="349315"/>
    <lineage>
        <taxon>Bacteria</taxon>
        <taxon>Bacillati</taxon>
        <taxon>Actinomycetota</taxon>
        <taxon>Actinomycetes</taxon>
        <taxon>Micromonosporales</taxon>
        <taxon>Micromonosporaceae</taxon>
        <taxon>Luedemannella</taxon>
    </lineage>
</organism>
<reference evidence="4 5" key="1">
    <citation type="journal article" date="2019" name="Int. J. Syst. Evol. Microbiol.">
        <title>The Global Catalogue of Microorganisms (GCM) 10K type strain sequencing project: providing services to taxonomists for standard genome sequencing and annotation.</title>
        <authorList>
            <consortium name="The Broad Institute Genomics Platform"/>
            <consortium name="The Broad Institute Genome Sequencing Center for Infectious Disease"/>
            <person name="Wu L."/>
            <person name="Ma J."/>
        </authorList>
    </citation>
    <scope>NUCLEOTIDE SEQUENCE [LARGE SCALE GENOMIC DNA]</scope>
    <source>
        <strain evidence="4 5">JCM 13249</strain>
    </source>
</reference>
<keyword evidence="2" id="KW-0812">Transmembrane</keyword>
<keyword evidence="1" id="KW-0547">Nucleotide-binding</keyword>
<dbReference type="SUPFAM" id="SSF52540">
    <property type="entry name" value="P-loop containing nucleoside triphosphate hydrolases"/>
    <property type="match status" value="1"/>
</dbReference>
<protein>
    <recommendedName>
        <fullName evidence="3">FtsK domain-containing protein</fullName>
    </recommendedName>
</protein>
<dbReference type="Pfam" id="PF01580">
    <property type="entry name" value="FtsK_SpoIIIE"/>
    <property type="match status" value="1"/>
</dbReference>
<accession>A0ABN2KTW8</accession>
<name>A0ABN2KTW8_9ACTN</name>
<evidence type="ECO:0000259" key="3">
    <source>
        <dbReference type="PROSITE" id="PS50901"/>
    </source>
</evidence>
<feature type="transmembrane region" description="Helical" evidence="2">
    <location>
        <begin position="6"/>
        <end position="28"/>
    </location>
</feature>
<proteinExistence type="predicted"/>
<keyword evidence="2" id="KW-0472">Membrane</keyword>
<evidence type="ECO:0000256" key="1">
    <source>
        <dbReference type="PROSITE-ProRule" id="PRU00289"/>
    </source>
</evidence>
<feature type="binding site" evidence="1">
    <location>
        <begin position="233"/>
        <end position="240"/>
    </location>
    <ligand>
        <name>ATP</name>
        <dbReference type="ChEBI" id="CHEBI:30616"/>
    </ligand>
</feature>
<dbReference type="Proteomes" id="UP001500655">
    <property type="component" value="Unassembled WGS sequence"/>
</dbReference>
<evidence type="ECO:0000313" key="5">
    <source>
        <dbReference type="Proteomes" id="UP001500655"/>
    </source>
</evidence>
<comment type="caution">
    <text evidence="4">The sequence shown here is derived from an EMBL/GenBank/DDBJ whole genome shotgun (WGS) entry which is preliminary data.</text>
</comment>